<sequence>MNEQGIFDFENEGDGQARMLTDLLNRAERVLVKKLSNNDRDWARFANKHQAGVYIPAEQREGGFFPPLETKARRDANAAPIREAWFDTYWPQASGDERSKHTRIVHYTSKGPETHMTRLPKECFGYLSPASFLVMGRYQQGEDTAYECLTIDSASDDAELLLAQLDITPVFLIGEFKPAEIRAREQNRVLDFVEELIVSWHAGTIVDFARARAAMPKTEELAGLARGRYLELNGLERLDLFVIKRPGDALREISRIIEWDMFREFQRRERAVELVRIVMGDKPRDMTVTEVIRQLVNELPRVDALMLSASQQRKSRAGYSYEHHIEAMLSGGGIPFEKQVVIEAKKRPDFILPSLQFIRSGDAAAASGLILSAKTTLRERWKQVEREKGEHRLYLTTVDENIAGNAIEDMASFGVHLVIPESLMDARETEYGGHKNVLTFEQFCNDVIRPEMNQWAS</sequence>
<dbReference type="GO" id="GO:0003677">
    <property type="term" value="F:DNA binding"/>
    <property type="evidence" value="ECO:0007669"/>
    <property type="project" value="InterPro"/>
</dbReference>
<dbReference type="InterPro" id="IPR015300">
    <property type="entry name" value="DNA-bd_pseudobarrel_sf"/>
</dbReference>
<reference evidence="2" key="1">
    <citation type="submission" date="2020-08" db="EMBL/GenBank/DDBJ databases">
        <title>Paracoccus amoyensis sp. nov., isolated from the surface seawater at coast of Xiamen, Fujian.</title>
        <authorList>
            <person name="Lyu L."/>
        </authorList>
    </citation>
    <scope>NUCLEOTIDE SEQUENCE</scope>
    <source>
        <strain evidence="2">11-3</strain>
    </source>
</reference>
<dbReference type="SUPFAM" id="SSF52980">
    <property type="entry name" value="Restriction endonuclease-like"/>
    <property type="match status" value="1"/>
</dbReference>
<dbReference type="GO" id="GO:0009307">
    <property type="term" value="P:DNA restriction-modification system"/>
    <property type="evidence" value="ECO:0007669"/>
    <property type="project" value="InterPro"/>
</dbReference>
<protein>
    <submittedName>
        <fullName evidence="2">Restriction endonuclease</fullName>
    </submittedName>
</protein>
<evidence type="ECO:0000313" key="3">
    <source>
        <dbReference type="Proteomes" id="UP000608594"/>
    </source>
</evidence>
<organism evidence="2 3">
    <name type="scientific">Paracoccus amoyensis</name>
    <dbReference type="NCBI Taxonomy" id="2760093"/>
    <lineage>
        <taxon>Bacteria</taxon>
        <taxon>Pseudomonadati</taxon>
        <taxon>Pseudomonadota</taxon>
        <taxon>Alphaproteobacteria</taxon>
        <taxon>Rhodobacterales</taxon>
        <taxon>Paracoccaceae</taxon>
        <taxon>Paracoccus</taxon>
    </lineage>
</organism>
<keyword evidence="3" id="KW-1185">Reference proteome</keyword>
<dbReference type="InterPro" id="IPR011335">
    <property type="entry name" value="Restrct_endonuc-II-like"/>
</dbReference>
<accession>A0A926JET6</accession>
<gene>
    <name evidence="2" type="ORF">H4P12_18420</name>
</gene>
<dbReference type="Gene3D" id="2.40.330.10">
    <property type="entry name" value="DNA-binding pseudobarrel domain"/>
    <property type="match status" value="1"/>
</dbReference>
<dbReference type="InterPro" id="IPR038365">
    <property type="entry name" value="EcoRII_C_sf"/>
</dbReference>
<dbReference type="InterPro" id="IPR015109">
    <property type="entry name" value="Restrct_endonuc_II_EcoRII_C"/>
</dbReference>
<keyword evidence="2" id="KW-0255">Endonuclease</keyword>
<keyword evidence="2" id="KW-0378">Hydrolase</keyword>
<dbReference type="CDD" id="cd22322">
    <property type="entry name" value="EcoRII-like"/>
    <property type="match status" value="1"/>
</dbReference>
<keyword evidence="2" id="KW-0540">Nuclease</keyword>
<dbReference type="Gene3D" id="3.40.91.80">
    <property type="match status" value="1"/>
</dbReference>
<name>A0A926JET6_9RHOB</name>
<evidence type="ECO:0000313" key="2">
    <source>
        <dbReference type="EMBL" id="MBC9248633.1"/>
    </source>
</evidence>
<dbReference type="GO" id="GO:0009036">
    <property type="term" value="F:type II site-specific deoxyribonuclease activity"/>
    <property type="evidence" value="ECO:0007669"/>
    <property type="project" value="InterPro"/>
</dbReference>
<comment type="caution">
    <text evidence="2">The sequence shown here is derived from an EMBL/GenBank/DDBJ whole genome shotgun (WGS) entry which is preliminary data.</text>
</comment>
<dbReference type="Pfam" id="PF09019">
    <property type="entry name" value="EcoRII-C"/>
    <property type="match status" value="1"/>
</dbReference>
<dbReference type="EMBL" id="JACOQL010000013">
    <property type="protein sequence ID" value="MBC9248633.1"/>
    <property type="molecule type" value="Genomic_DNA"/>
</dbReference>
<evidence type="ECO:0000259" key="1">
    <source>
        <dbReference type="Pfam" id="PF09019"/>
    </source>
</evidence>
<feature type="domain" description="Restriction endonuclease type II EcoRII C-terminal" evidence="1">
    <location>
        <begin position="298"/>
        <end position="443"/>
    </location>
</feature>
<proteinExistence type="predicted"/>
<dbReference type="RefSeq" id="WP_187795095.1">
    <property type="nucleotide sequence ID" value="NZ_JACOQL010000013.1"/>
</dbReference>
<dbReference type="Proteomes" id="UP000608594">
    <property type="component" value="Unassembled WGS sequence"/>
</dbReference>
<dbReference type="AlphaFoldDB" id="A0A926JET6"/>